<dbReference type="STRING" id="1157490.EL26_06560"/>
<accession>A0A074LPT8</accession>
<dbReference type="InterPro" id="IPR024989">
    <property type="entry name" value="MFS_assoc_dom"/>
</dbReference>
<evidence type="ECO:0000256" key="8">
    <source>
        <dbReference type="SAM" id="Phobius"/>
    </source>
</evidence>
<feature type="transmembrane region" description="Helical" evidence="8">
    <location>
        <begin position="230"/>
        <end position="251"/>
    </location>
</feature>
<keyword evidence="11" id="KW-1185">Reference proteome</keyword>
<dbReference type="Pfam" id="PF12832">
    <property type="entry name" value="MFS_1_like"/>
    <property type="match status" value="1"/>
</dbReference>
<feature type="transmembrane region" description="Helical" evidence="8">
    <location>
        <begin position="263"/>
        <end position="281"/>
    </location>
</feature>
<dbReference type="InterPro" id="IPR020846">
    <property type="entry name" value="MFS_dom"/>
</dbReference>
<dbReference type="PANTHER" id="PTHR23522:SF10">
    <property type="entry name" value="3-PHENYLPROPIONIC ACID TRANSPORTER-RELATED"/>
    <property type="match status" value="1"/>
</dbReference>
<dbReference type="eggNOG" id="COG2814">
    <property type="taxonomic scope" value="Bacteria"/>
</dbReference>
<evidence type="ECO:0000256" key="7">
    <source>
        <dbReference type="ARBA" id="ARBA00023136"/>
    </source>
</evidence>
<feature type="transmembrane region" description="Helical" evidence="8">
    <location>
        <begin position="132"/>
        <end position="151"/>
    </location>
</feature>
<feature type="domain" description="Major facilitator superfamily (MFS) profile" evidence="9">
    <location>
        <begin position="150"/>
        <end position="380"/>
    </location>
</feature>
<keyword evidence="6 8" id="KW-1133">Transmembrane helix</keyword>
<feature type="transmembrane region" description="Helical" evidence="8">
    <location>
        <begin position="36"/>
        <end position="57"/>
    </location>
</feature>
<evidence type="ECO:0000256" key="1">
    <source>
        <dbReference type="ARBA" id="ARBA00004429"/>
    </source>
</evidence>
<feature type="transmembrane region" description="Helical" evidence="8">
    <location>
        <begin position="287"/>
        <end position="311"/>
    </location>
</feature>
<feature type="transmembrane region" description="Helical" evidence="8">
    <location>
        <begin position="189"/>
        <end position="210"/>
    </location>
</feature>
<dbReference type="GO" id="GO:0030395">
    <property type="term" value="F:lactose binding"/>
    <property type="evidence" value="ECO:0007669"/>
    <property type="project" value="TreeGrafter"/>
</dbReference>
<dbReference type="InterPro" id="IPR036259">
    <property type="entry name" value="MFS_trans_sf"/>
</dbReference>
<comment type="subcellular location">
    <subcellularLocation>
        <location evidence="1">Cell inner membrane</location>
        <topology evidence="1">Multi-pass membrane protein</topology>
    </subcellularLocation>
</comment>
<evidence type="ECO:0000256" key="4">
    <source>
        <dbReference type="ARBA" id="ARBA00022519"/>
    </source>
</evidence>
<reference evidence="10 11" key="1">
    <citation type="journal article" date="2013" name="Int. J. Syst. Evol. Microbiol.">
        <title>Tumebacillus flagellatus sp. nov., an alpha-amylase/pullulanase-producing bacterium isolated from cassava wastewater.</title>
        <authorList>
            <person name="Wang Q."/>
            <person name="Xie N."/>
            <person name="Qin Y."/>
            <person name="Shen N."/>
            <person name="Zhu J."/>
            <person name="Mi H."/>
            <person name="Huang R."/>
        </authorList>
    </citation>
    <scope>NUCLEOTIDE SEQUENCE [LARGE SCALE GENOMIC DNA]</scope>
    <source>
        <strain evidence="10 11">GST4</strain>
    </source>
</reference>
<evidence type="ECO:0000256" key="6">
    <source>
        <dbReference type="ARBA" id="ARBA00022989"/>
    </source>
</evidence>
<dbReference type="GO" id="GO:0005886">
    <property type="term" value="C:plasma membrane"/>
    <property type="evidence" value="ECO:0007669"/>
    <property type="project" value="UniProtKB-SubCell"/>
</dbReference>
<dbReference type="PROSITE" id="PS50850">
    <property type="entry name" value="MFS"/>
    <property type="match status" value="1"/>
</dbReference>
<proteinExistence type="predicted"/>
<feature type="transmembrane region" description="Helical" evidence="8">
    <location>
        <begin position="12"/>
        <end position="30"/>
    </location>
</feature>
<feature type="transmembrane region" description="Helical" evidence="8">
    <location>
        <begin position="351"/>
        <end position="371"/>
    </location>
</feature>
<feature type="transmembrane region" description="Helical" evidence="8">
    <location>
        <begin position="91"/>
        <end position="111"/>
    </location>
</feature>
<dbReference type="Gene3D" id="1.20.1250.20">
    <property type="entry name" value="MFS general substrate transporter like domains"/>
    <property type="match status" value="2"/>
</dbReference>
<dbReference type="PANTHER" id="PTHR23522">
    <property type="entry name" value="BLL5896 PROTEIN"/>
    <property type="match status" value="1"/>
</dbReference>
<dbReference type="RefSeq" id="WP_038085744.1">
    <property type="nucleotide sequence ID" value="NZ_JMIR01000006.1"/>
</dbReference>
<sequence length="380" mass="42087">MPVFKLRFFNFGYFSLFAIFLSFLPVYLSAKQIPETEIGIVVGIGGVISIFAQPFWGILSDKKRTIKKVLLFILGPSVVAGFFLFHASTSLISLLLVGFMYVFFVPTDPLIESLNVQTSQKYRVNYGSIRMFGALGYATASLIIGTLTSIFGISSIAYLFLGYGIAAFSICTQLADVQTTNRPVKVTDLKAFLFQKNTFGFLALVLTMAIPHRMNDTFIGITITKLGGNYQLVGYAWFLMTLMEVIFFAIVHRFLKPGNELKVIAVAGVFYAIRFFSMSVAENPYVLVLLQLFQGITFVLFYSSAIQYLYSIIPAEWKATGQTIFAVLFFGISGIIGSFAGGVILDKFGGSTLYTLMACFSVAGTVLCFVFQKRKRRLAS</sequence>
<keyword evidence="7 8" id="KW-0472">Membrane</keyword>
<feature type="transmembrane region" description="Helical" evidence="8">
    <location>
        <begin position="69"/>
        <end position="85"/>
    </location>
</feature>
<dbReference type="Proteomes" id="UP000027931">
    <property type="component" value="Unassembled WGS sequence"/>
</dbReference>
<dbReference type="GO" id="GO:0015528">
    <property type="term" value="F:lactose:proton symporter activity"/>
    <property type="evidence" value="ECO:0007669"/>
    <property type="project" value="TreeGrafter"/>
</dbReference>
<evidence type="ECO:0000256" key="2">
    <source>
        <dbReference type="ARBA" id="ARBA00022448"/>
    </source>
</evidence>
<protein>
    <recommendedName>
        <fullName evidence="9">Major facilitator superfamily (MFS) profile domain-containing protein</fullName>
    </recommendedName>
</protein>
<evidence type="ECO:0000259" key="9">
    <source>
        <dbReference type="PROSITE" id="PS50850"/>
    </source>
</evidence>
<dbReference type="AlphaFoldDB" id="A0A074LPT8"/>
<name>A0A074LPT8_9BACL</name>
<keyword evidence="5 8" id="KW-0812">Transmembrane</keyword>
<dbReference type="OrthoDB" id="1650886at2"/>
<comment type="caution">
    <text evidence="10">The sequence shown here is derived from an EMBL/GenBank/DDBJ whole genome shotgun (WGS) entry which is preliminary data.</text>
</comment>
<keyword evidence="4" id="KW-0997">Cell inner membrane</keyword>
<organism evidence="10 11">
    <name type="scientific">Tumebacillus flagellatus</name>
    <dbReference type="NCBI Taxonomy" id="1157490"/>
    <lineage>
        <taxon>Bacteria</taxon>
        <taxon>Bacillati</taxon>
        <taxon>Bacillota</taxon>
        <taxon>Bacilli</taxon>
        <taxon>Bacillales</taxon>
        <taxon>Alicyclobacillaceae</taxon>
        <taxon>Tumebacillus</taxon>
    </lineage>
</organism>
<feature type="transmembrane region" description="Helical" evidence="8">
    <location>
        <begin position="323"/>
        <end position="345"/>
    </location>
</feature>
<dbReference type="SUPFAM" id="SSF103473">
    <property type="entry name" value="MFS general substrate transporter"/>
    <property type="match status" value="1"/>
</dbReference>
<gene>
    <name evidence="10" type="ORF">EL26_06560</name>
</gene>
<evidence type="ECO:0000313" key="10">
    <source>
        <dbReference type="EMBL" id="KEO84121.1"/>
    </source>
</evidence>
<dbReference type="EMBL" id="JMIR01000006">
    <property type="protein sequence ID" value="KEO84121.1"/>
    <property type="molecule type" value="Genomic_DNA"/>
</dbReference>
<evidence type="ECO:0000256" key="5">
    <source>
        <dbReference type="ARBA" id="ARBA00022692"/>
    </source>
</evidence>
<evidence type="ECO:0000313" key="11">
    <source>
        <dbReference type="Proteomes" id="UP000027931"/>
    </source>
</evidence>
<keyword evidence="3" id="KW-1003">Cell membrane</keyword>
<feature type="transmembrane region" description="Helical" evidence="8">
    <location>
        <begin position="157"/>
        <end position="177"/>
    </location>
</feature>
<evidence type="ECO:0000256" key="3">
    <source>
        <dbReference type="ARBA" id="ARBA00022475"/>
    </source>
</evidence>
<keyword evidence="2" id="KW-0813">Transport</keyword>